<evidence type="ECO:0000313" key="2">
    <source>
        <dbReference type="EMBL" id="KIQ01238.1"/>
    </source>
</evidence>
<reference evidence="2 3" key="1">
    <citation type="submission" date="2014-12" db="EMBL/GenBank/DDBJ databases">
        <title>16Stimator: statistical estimation of ribosomal gene copy numbers from draft genome assemblies.</title>
        <authorList>
            <person name="Perisin M.A."/>
            <person name="Vetter M."/>
            <person name="Gilbert J.A."/>
            <person name="Bergelson J."/>
        </authorList>
    </citation>
    <scope>NUCLEOTIDE SEQUENCE [LARGE SCALE GENOMIC DNA]</scope>
    <source>
        <strain evidence="2 3">MEJ086</strain>
    </source>
</reference>
<evidence type="ECO:0000313" key="3">
    <source>
        <dbReference type="Proteomes" id="UP000032068"/>
    </source>
</evidence>
<dbReference type="EMBL" id="JXQW01000023">
    <property type="protein sequence ID" value="KIQ01238.1"/>
    <property type="molecule type" value="Genomic_DNA"/>
</dbReference>
<dbReference type="Proteomes" id="UP000032068">
    <property type="component" value="Unassembled WGS sequence"/>
</dbReference>
<evidence type="ECO:0000256" key="1">
    <source>
        <dbReference type="SAM" id="Phobius"/>
    </source>
</evidence>
<dbReference type="RefSeq" id="WP_042553407.1">
    <property type="nucleotide sequence ID" value="NZ_JXQW01000023.1"/>
</dbReference>
<comment type="caution">
    <text evidence="2">The sequence shown here is derived from an EMBL/GenBank/DDBJ whole genome shotgun (WGS) entry which is preliminary data.</text>
</comment>
<proteinExistence type="predicted"/>
<keyword evidence="1" id="KW-1133">Transmembrane helix</keyword>
<gene>
    <name evidence="2" type="ORF">RU08_08750</name>
</gene>
<protein>
    <submittedName>
        <fullName evidence="2">Uncharacterized protein</fullName>
    </submittedName>
</protein>
<keyword evidence="1" id="KW-0812">Transmembrane</keyword>
<keyword evidence="1" id="KW-0472">Membrane</keyword>
<organism evidence="2 3">
    <name type="scientific">Pseudomonas fulva</name>
    <dbReference type="NCBI Taxonomy" id="47880"/>
    <lineage>
        <taxon>Bacteria</taxon>
        <taxon>Pseudomonadati</taxon>
        <taxon>Pseudomonadota</taxon>
        <taxon>Gammaproteobacteria</taxon>
        <taxon>Pseudomonadales</taxon>
        <taxon>Pseudomonadaceae</taxon>
        <taxon>Pseudomonas</taxon>
    </lineage>
</organism>
<accession>A0A0D0JZP1</accession>
<name>A0A0D0JZP1_9PSED</name>
<sequence length="61" mass="6952">MSRTISGNPQRTVIQPEPQDLCRLGVCIFWQHMRSRGVIIRLSLLNAGAPALVSSWPFYPW</sequence>
<feature type="transmembrane region" description="Helical" evidence="1">
    <location>
        <begin position="38"/>
        <end position="59"/>
    </location>
</feature>
<dbReference type="AlphaFoldDB" id="A0A0D0JZP1"/>